<dbReference type="CDD" id="cd03271">
    <property type="entry name" value="ABC_UvrA_II"/>
    <property type="match status" value="1"/>
</dbReference>
<dbReference type="Pfam" id="PF17755">
    <property type="entry name" value="UvrA_DNA-bind"/>
    <property type="match status" value="1"/>
</dbReference>
<evidence type="ECO:0000256" key="7">
    <source>
        <dbReference type="ARBA" id="ARBA00022769"/>
    </source>
</evidence>
<gene>
    <name evidence="19" type="primary">uvrA</name>
    <name evidence="19" type="ORF">ACFS25_01590</name>
</gene>
<dbReference type="GO" id="GO:0016787">
    <property type="term" value="F:hydrolase activity"/>
    <property type="evidence" value="ECO:0007669"/>
    <property type="project" value="UniProtKB-KW"/>
</dbReference>
<keyword evidence="7" id="KW-0228">DNA excision</keyword>
<feature type="domain" description="ABC transporter" evidence="18">
    <location>
        <begin position="646"/>
        <end position="978"/>
    </location>
</feature>
<dbReference type="InterPro" id="IPR017871">
    <property type="entry name" value="ABC_transporter-like_CS"/>
</dbReference>
<evidence type="ECO:0000256" key="15">
    <source>
        <dbReference type="ARBA" id="ARBA00039316"/>
    </source>
</evidence>
<evidence type="ECO:0000256" key="2">
    <source>
        <dbReference type="ARBA" id="ARBA00022490"/>
    </source>
</evidence>
<comment type="similarity">
    <text evidence="14">Belongs to the ABC transporter superfamily. UvrA family.</text>
</comment>
<dbReference type="Gene3D" id="3.40.50.300">
    <property type="entry name" value="P-loop containing nucleotide triphosphate hydrolases"/>
    <property type="match status" value="3"/>
</dbReference>
<keyword evidence="9" id="KW-0862">Zinc</keyword>
<dbReference type="SUPFAM" id="SSF52540">
    <property type="entry name" value="P-loop containing nucleoside triphosphate hydrolases"/>
    <property type="match status" value="2"/>
</dbReference>
<dbReference type="RefSeq" id="WP_381496650.1">
    <property type="nucleotide sequence ID" value="NZ_JBHUOM010000001.1"/>
</dbReference>
<evidence type="ECO:0000256" key="4">
    <source>
        <dbReference type="ARBA" id="ARBA00022737"/>
    </source>
</evidence>
<dbReference type="InterPro" id="IPR041102">
    <property type="entry name" value="UvrA_inter"/>
</dbReference>
<dbReference type="Gene3D" id="1.20.1580.10">
    <property type="entry name" value="ABC transporter ATPase like domain"/>
    <property type="match status" value="3"/>
</dbReference>
<evidence type="ECO:0000256" key="17">
    <source>
        <dbReference type="SAM" id="MobiDB-lite"/>
    </source>
</evidence>
<dbReference type="PANTHER" id="PTHR43152">
    <property type="entry name" value="UVRABC SYSTEM PROTEIN A"/>
    <property type="match status" value="1"/>
</dbReference>
<keyword evidence="6" id="KW-0227">DNA damage</keyword>
<accession>A0ABW6ADF8</accession>
<evidence type="ECO:0000256" key="16">
    <source>
        <dbReference type="ARBA" id="ARBA00042156"/>
    </source>
</evidence>
<evidence type="ECO:0000256" key="12">
    <source>
        <dbReference type="ARBA" id="ARBA00023125"/>
    </source>
</evidence>
<evidence type="ECO:0000313" key="20">
    <source>
        <dbReference type="Proteomes" id="UP001597512"/>
    </source>
</evidence>
<evidence type="ECO:0000256" key="14">
    <source>
        <dbReference type="ARBA" id="ARBA00038000"/>
    </source>
</evidence>
<sequence length="983" mass="109812">MIEEKATERRPGLTDIDLTGHDHIEVLGAREHNLKNIDVTIPRNKLVVVTGISGSGKSSLAFDTIYAEGQRRYMESFSAYARSFIGDMERPDVDKINGLSPVISIEQKTTSKNPRSTVGTTTEIYDFLRLLYARAGEAFSYLTNRKMERQSQDQIIDTILEQYTGQKLTLLAPIIKSRKGHYRELFVQIAKTGYTKVRVDGVVQDIVPKMQLDRYKIHDIEIVIDRLVPKIEDGDSQSRYRLSQSVQTALKQGKGAMQMLDGADTLVYFSQNLMDPESGISYDEPSPNSFSFNSPYGACPVCKGLGVIEEITEESVIPDRSLSISRGAIAPLGEYRELWIFKEIETILKKYKLNLTTPVTKFPDDLLHALMYGTEEEAIDGQPAQPAKKNVGRGDSDAASRPEDFYSFKFEGIVNFLKRQQENSTDKIQEWLKDFMVVKTCPECEGARLKKESLYFKIDQKNISELARMDISELTIWFDGVESRLSDRQNIIAKEILKEIRKRIGFLLDIGLDYLTLDRPLRTLSGGEAQRIRLATQIGTQLVGVLYIMDEPSIGLHQRDNVKLIDSLKNLRDLGNTVLVVEHDKDMMLESDFILDIGPGAGRHGGQVVNQGTPDEFLKNKYAGPAGSSTTADYLSGRRAIEVPAERRKGNGKFLIIKNATGNNLKNVTLKLPLGRMVTITGVSGSGKSSLIHDTLFPVLNRHFYKSKREPLPFKTVDGLEYLDKVIEVDQSPIGRTPRSNPATYTGMFSEIRTLFAELPEAKIRGYKPGRFSFNVKGGRCEDCEGAGMKKIEMEFLPDVHIMCETCKGKRFNRETLEVRFKGKSIADVLDMTVEQALDFFASQPKILRKVTTMNDVGLGYITLGQHATTLSGGEAQRVKLAEELSKKDTGKTLYILDEPTTGLHFQDIAHLLDVLNKLADKGNTVLIIEHNLDVIKVSDHLIDLGPEGGNKGGYIIAEGTPEKVAEVKGSYTGKFLKMELAG</sequence>
<keyword evidence="8" id="KW-0863">Zinc-finger</keyword>
<evidence type="ECO:0000256" key="1">
    <source>
        <dbReference type="ARBA" id="ARBA00004496"/>
    </source>
</evidence>
<evidence type="ECO:0000256" key="10">
    <source>
        <dbReference type="ARBA" id="ARBA00022840"/>
    </source>
</evidence>
<dbReference type="PROSITE" id="PS00211">
    <property type="entry name" value="ABC_TRANSPORTER_1"/>
    <property type="match status" value="2"/>
</dbReference>
<evidence type="ECO:0000256" key="13">
    <source>
        <dbReference type="ARBA" id="ARBA00023204"/>
    </source>
</evidence>
<dbReference type="NCBIfam" id="NF001503">
    <property type="entry name" value="PRK00349.1"/>
    <property type="match status" value="1"/>
</dbReference>
<keyword evidence="4" id="KW-0677">Repeat</keyword>
<dbReference type="Gene3D" id="1.10.8.280">
    <property type="entry name" value="ABC transporter ATPase domain-like"/>
    <property type="match status" value="1"/>
</dbReference>
<protein>
    <recommendedName>
        <fullName evidence="15">UvrABC system protein A</fullName>
    </recommendedName>
    <alternativeName>
        <fullName evidence="16">Excinuclease ABC subunit A</fullName>
    </alternativeName>
</protein>
<keyword evidence="5" id="KW-0547">Nucleotide-binding</keyword>
<keyword evidence="13" id="KW-0234">DNA repair</keyword>
<name>A0ABW6ADF8_9BACT</name>
<comment type="caution">
    <text evidence="19">The sequence shown here is derived from an EMBL/GenBank/DDBJ whole genome shotgun (WGS) entry which is preliminary data.</text>
</comment>
<keyword evidence="2" id="KW-0963">Cytoplasm</keyword>
<organism evidence="19 20">
    <name type="scientific">Spirosoma flavum</name>
    <dbReference type="NCBI Taxonomy" id="2048557"/>
    <lineage>
        <taxon>Bacteria</taxon>
        <taxon>Pseudomonadati</taxon>
        <taxon>Bacteroidota</taxon>
        <taxon>Cytophagia</taxon>
        <taxon>Cytophagales</taxon>
        <taxon>Cytophagaceae</taxon>
        <taxon>Spirosoma</taxon>
    </lineage>
</organism>
<dbReference type="Gene3D" id="3.30.190.20">
    <property type="match status" value="1"/>
</dbReference>
<evidence type="ECO:0000256" key="9">
    <source>
        <dbReference type="ARBA" id="ARBA00022833"/>
    </source>
</evidence>
<dbReference type="EMBL" id="JBHUOM010000001">
    <property type="protein sequence ID" value="MFD2932452.1"/>
    <property type="molecule type" value="Genomic_DNA"/>
</dbReference>
<evidence type="ECO:0000256" key="6">
    <source>
        <dbReference type="ARBA" id="ARBA00022763"/>
    </source>
</evidence>
<feature type="region of interest" description="Disordered" evidence="17">
    <location>
        <begin position="379"/>
        <end position="400"/>
    </location>
</feature>
<dbReference type="InterPro" id="IPR041552">
    <property type="entry name" value="UvrA_DNA-bd"/>
</dbReference>
<dbReference type="InterPro" id="IPR004602">
    <property type="entry name" value="UvrA"/>
</dbReference>
<evidence type="ECO:0000256" key="11">
    <source>
        <dbReference type="ARBA" id="ARBA00022881"/>
    </source>
</evidence>
<reference evidence="20" key="1">
    <citation type="journal article" date="2019" name="Int. J. Syst. Evol. Microbiol.">
        <title>The Global Catalogue of Microorganisms (GCM) 10K type strain sequencing project: providing services to taxonomists for standard genome sequencing and annotation.</title>
        <authorList>
            <consortium name="The Broad Institute Genomics Platform"/>
            <consortium name="The Broad Institute Genome Sequencing Center for Infectious Disease"/>
            <person name="Wu L."/>
            <person name="Ma J."/>
        </authorList>
    </citation>
    <scope>NUCLEOTIDE SEQUENCE [LARGE SCALE GENOMIC DNA]</scope>
    <source>
        <strain evidence="20">KCTC 52490</strain>
    </source>
</reference>
<evidence type="ECO:0000256" key="3">
    <source>
        <dbReference type="ARBA" id="ARBA00022723"/>
    </source>
</evidence>
<keyword evidence="3" id="KW-0479">Metal-binding</keyword>
<evidence type="ECO:0000259" key="18">
    <source>
        <dbReference type="PROSITE" id="PS50893"/>
    </source>
</evidence>
<dbReference type="Pfam" id="PF17760">
    <property type="entry name" value="UvrA_inter"/>
    <property type="match status" value="1"/>
</dbReference>
<keyword evidence="19" id="KW-0378">Hydrolase</keyword>
<dbReference type="Proteomes" id="UP001597512">
    <property type="component" value="Unassembled WGS sequence"/>
</dbReference>
<comment type="subcellular location">
    <subcellularLocation>
        <location evidence="1">Cytoplasm</location>
    </subcellularLocation>
</comment>
<evidence type="ECO:0000256" key="5">
    <source>
        <dbReference type="ARBA" id="ARBA00022741"/>
    </source>
</evidence>
<keyword evidence="20" id="KW-1185">Reference proteome</keyword>
<keyword evidence="12" id="KW-0238">DNA-binding</keyword>
<keyword evidence="11" id="KW-0267">Excision nuclease</keyword>
<proteinExistence type="inferred from homology"/>
<dbReference type="PROSITE" id="PS50893">
    <property type="entry name" value="ABC_TRANSPORTER_2"/>
    <property type="match status" value="2"/>
</dbReference>
<dbReference type="NCBIfam" id="TIGR00630">
    <property type="entry name" value="uvra"/>
    <property type="match status" value="1"/>
</dbReference>
<feature type="domain" description="ABC transporter" evidence="18">
    <location>
        <begin position="319"/>
        <end position="630"/>
    </location>
</feature>
<dbReference type="PANTHER" id="PTHR43152:SF3">
    <property type="entry name" value="UVRABC SYSTEM PROTEIN A"/>
    <property type="match status" value="1"/>
</dbReference>
<dbReference type="InterPro" id="IPR027417">
    <property type="entry name" value="P-loop_NTPase"/>
</dbReference>
<evidence type="ECO:0000256" key="8">
    <source>
        <dbReference type="ARBA" id="ARBA00022771"/>
    </source>
</evidence>
<keyword evidence="10" id="KW-0067">ATP-binding</keyword>
<evidence type="ECO:0000313" key="19">
    <source>
        <dbReference type="EMBL" id="MFD2932452.1"/>
    </source>
</evidence>
<dbReference type="InterPro" id="IPR003439">
    <property type="entry name" value="ABC_transporter-like_ATP-bd"/>
</dbReference>